<comment type="cofactor">
    <cofactor evidence="1">
        <name>FMN</name>
        <dbReference type="ChEBI" id="CHEBI:58210"/>
    </cofactor>
</comment>
<keyword evidence="6" id="KW-1185">Reference proteome</keyword>
<evidence type="ECO:0000313" key="5">
    <source>
        <dbReference type="EMBL" id="MCM8558129.1"/>
    </source>
</evidence>
<accession>A0A9X2J2U2</accession>
<evidence type="ECO:0000256" key="3">
    <source>
        <dbReference type="ARBA" id="ARBA00023002"/>
    </source>
</evidence>
<dbReference type="Gene3D" id="3.20.20.70">
    <property type="entry name" value="Aldolase class I"/>
    <property type="match status" value="1"/>
</dbReference>
<dbReference type="Pfam" id="PF00724">
    <property type="entry name" value="Oxidored_FMN"/>
    <property type="match status" value="1"/>
</dbReference>
<protein>
    <submittedName>
        <fullName evidence="5">Alkene reductase</fullName>
    </submittedName>
</protein>
<evidence type="ECO:0000259" key="4">
    <source>
        <dbReference type="Pfam" id="PF00724"/>
    </source>
</evidence>
<dbReference type="RefSeq" id="WP_252114801.1">
    <property type="nucleotide sequence ID" value="NZ_JAMSHT010000001.1"/>
</dbReference>
<organism evidence="5 6">
    <name type="scientific">Sphingomicrobium sediminis</name>
    <dbReference type="NCBI Taxonomy" id="2950949"/>
    <lineage>
        <taxon>Bacteria</taxon>
        <taxon>Pseudomonadati</taxon>
        <taxon>Pseudomonadota</taxon>
        <taxon>Alphaproteobacteria</taxon>
        <taxon>Sphingomonadales</taxon>
        <taxon>Sphingomonadaceae</taxon>
        <taxon>Sphingomicrobium</taxon>
    </lineage>
</organism>
<dbReference type="PANTHER" id="PTHR22893:SF91">
    <property type="entry name" value="NADPH DEHYDROGENASE 2-RELATED"/>
    <property type="match status" value="1"/>
</dbReference>
<gene>
    <name evidence="5" type="ORF">NDO55_09875</name>
</gene>
<evidence type="ECO:0000256" key="2">
    <source>
        <dbReference type="ARBA" id="ARBA00005979"/>
    </source>
</evidence>
<dbReference type="AlphaFoldDB" id="A0A9X2J2U2"/>
<feature type="domain" description="NADH:flavin oxidoreductase/NADH oxidase N-terminal" evidence="4">
    <location>
        <begin position="3"/>
        <end position="335"/>
    </location>
</feature>
<dbReference type="SUPFAM" id="SSF51395">
    <property type="entry name" value="FMN-linked oxidoreductases"/>
    <property type="match status" value="1"/>
</dbReference>
<dbReference type="CDD" id="cd02933">
    <property type="entry name" value="OYE_like_FMN"/>
    <property type="match status" value="1"/>
</dbReference>
<keyword evidence="3" id="KW-0560">Oxidoreductase</keyword>
<evidence type="ECO:0000313" key="6">
    <source>
        <dbReference type="Proteomes" id="UP001155128"/>
    </source>
</evidence>
<name>A0A9X2J2U2_9SPHN</name>
<dbReference type="GO" id="GO:0016628">
    <property type="term" value="F:oxidoreductase activity, acting on the CH-CH group of donors, NAD or NADP as acceptor"/>
    <property type="evidence" value="ECO:0007669"/>
    <property type="project" value="UniProtKB-ARBA"/>
</dbReference>
<comment type="similarity">
    <text evidence="2">Belongs to the NADH:flavin oxidoreductase/NADH oxidase family.</text>
</comment>
<dbReference type="GO" id="GO:0005829">
    <property type="term" value="C:cytosol"/>
    <property type="evidence" value="ECO:0007669"/>
    <property type="project" value="UniProtKB-ARBA"/>
</dbReference>
<proteinExistence type="inferred from homology"/>
<sequence>MTDLFDPITLGDIECANRIVMAPLTRGRADKQGVHSDLVVEYYRQRASAGLIISEATGISRAGLGWPYAPGLWTDAHVEGWKPVTEAVHQAGGKIVAQLWHMGRLVHPDLGEGQPVSASATAGPHRLHTYEGKKEPVEARAMEKPDIEATIDNYAHAAANAIRAGFDGVQIHGANGYLIDQFLRDTSNHRDDDYGGSAENRARFMREVCEAVAGEIGVGRTAIRLSPVGEVNGCDAHDPEETFVTAARILEEIGIPWLEMREPEGESSFVAADHGRVSPAMRKVYSGMMGLNSDMTFDKGQRMLREDACDFIAYGRPFIANPDLVERFRTGAPLNEVDPKTFYSQGPHGYIDYPSLEEEIA</sequence>
<dbReference type="Proteomes" id="UP001155128">
    <property type="component" value="Unassembled WGS sequence"/>
</dbReference>
<dbReference type="FunFam" id="3.20.20.70:FF:000059">
    <property type="entry name" value="N-ethylmaleimide reductase, FMN-linked"/>
    <property type="match status" value="1"/>
</dbReference>
<dbReference type="GO" id="GO:0010181">
    <property type="term" value="F:FMN binding"/>
    <property type="evidence" value="ECO:0007669"/>
    <property type="project" value="InterPro"/>
</dbReference>
<evidence type="ECO:0000256" key="1">
    <source>
        <dbReference type="ARBA" id="ARBA00001917"/>
    </source>
</evidence>
<reference evidence="5" key="1">
    <citation type="submission" date="2022-06" db="EMBL/GenBank/DDBJ databases">
        <title>Sphingomicrobium sedimins sp. nov., a marine bacterium isolated from tidal flat.</title>
        <authorList>
            <person name="Kim C.-H."/>
            <person name="Yoo Y."/>
            <person name="Kim J.-J."/>
        </authorList>
    </citation>
    <scope>NUCLEOTIDE SEQUENCE</scope>
    <source>
        <strain evidence="5">GRR-S6-50</strain>
    </source>
</reference>
<dbReference type="EMBL" id="JAMSHT010000001">
    <property type="protein sequence ID" value="MCM8558129.1"/>
    <property type="molecule type" value="Genomic_DNA"/>
</dbReference>
<dbReference type="PANTHER" id="PTHR22893">
    <property type="entry name" value="NADH OXIDOREDUCTASE-RELATED"/>
    <property type="match status" value="1"/>
</dbReference>
<dbReference type="InterPro" id="IPR013785">
    <property type="entry name" value="Aldolase_TIM"/>
</dbReference>
<dbReference type="InterPro" id="IPR001155">
    <property type="entry name" value="OxRdtase_FMN_N"/>
</dbReference>
<dbReference type="InterPro" id="IPR045247">
    <property type="entry name" value="Oye-like"/>
</dbReference>
<comment type="caution">
    <text evidence="5">The sequence shown here is derived from an EMBL/GenBank/DDBJ whole genome shotgun (WGS) entry which is preliminary data.</text>
</comment>